<dbReference type="InterPro" id="IPR013517">
    <property type="entry name" value="FG-GAP"/>
</dbReference>
<dbReference type="Gene3D" id="2.130.10.130">
    <property type="entry name" value="Integrin alpha, N-terminal"/>
    <property type="match status" value="2"/>
</dbReference>
<dbReference type="PANTHER" id="PTHR44103:SF1">
    <property type="entry name" value="PROPROTEIN CONVERTASE P"/>
    <property type="match status" value="1"/>
</dbReference>
<name>A0A318T728_9HYPH</name>
<proteinExistence type="predicted"/>
<reference evidence="3 4" key="1">
    <citation type="submission" date="2018-06" db="EMBL/GenBank/DDBJ databases">
        <title>Genomic Encyclopedia of Type Strains, Phase III (KMG-III): the genomes of soil and plant-associated and newly described type strains.</title>
        <authorList>
            <person name="Whitman W."/>
        </authorList>
    </citation>
    <scope>NUCLEOTIDE SEQUENCE [LARGE SCALE GENOMIC DNA]</scope>
    <source>
        <strain evidence="3 4">ORS 1419</strain>
    </source>
</reference>
<dbReference type="InterPro" id="IPR028994">
    <property type="entry name" value="Integrin_alpha_N"/>
</dbReference>
<keyword evidence="1" id="KW-0732">Signal</keyword>
<dbReference type="InterPro" id="IPR013783">
    <property type="entry name" value="Ig-like_fold"/>
</dbReference>
<feature type="domain" description="Bacterial Ig-like" evidence="2">
    <location>
        <begin position="100"/>
        <end position="184"/>
    </location>
</feature>
<dbReference type="Gene3D" id="2.60.40.10">
    <property type="entry name" value="Immunoglobulins"/>
    <property type="match status" value="2"/>
</dbReference>
<sequence>PLSPVVGDFNGDGFADVAVANAIDNSVSVATLQPTVAVTATVNNVPVPVGNPADKHDVFASYAGDKQFKASDSSANPTPIAPQQIVTDLKLAADPAGRSLIGQKVKLTATLTFKGDLQGHSVENEKVTFTADTTPLGTAELHLVDGSNPVAYTAKLGPTALPAGKITIKADYGGDQNFAASSDTLPYDADSTDPEVDLAVSTGETANAGDTVTLTATVKSGGTMAQLGTVDFCYTASTPLCTDINRIGSAQVVNGTATVSFTPYAGTYELRADFAGTPGSLWYNYPQGRSQPRKLVVLGGYPTQTAITPPKRSGNNDTYDVKVTGTAPQSLKTPPTGTVQIQDMSNLVGGNPYSLGENTGSNPLANPQLAIANMPTTLIGGGGANSAATADFDGNGIRDVVIALKDDKKLIVIMNGGPMYSRTFTDGNPYPVATGDFNNDALPDIVIGNGDKLTVYPGTGSPTGQFGAPIDTPDVSDFAAIVARDFDLDGHLDLFIEHSDRTQFYWGGYGTGEFIGSDGSWPYGNSGSATAVSADTGDFDNDGWPDLIVPNNNGSVWVVYITFGPNTKIDTGGDYTWTVAAADFDKDGNLDFAVGFGNYEGESAVQVYQGNGDRSFSPQPKFNTNYALGGTNVSVIAGDFNADGYADLAMADYVASGSNPDVQIWTGDGNFGFTKADVPITPQPGPRAPVTGDFNGDGYADLIVPGSTANQTTAAFLSPTVTVSTSVDALVPMGDPGGAKHNIVGAYLSDSNFAADTSTTPQAVQPEKLDLGITLAANPSQVPVNQSTTLTATLTTQADLQDHSLAGQEVTFHNTTLNKDLGKGTISWISSTQYIATYVTKPGDLSPKVGDKDVLSATLASNPYFATPTPGTTTVTITATP</sequence>
<dbReference type="AlphaFoldDB" id="A0A318T728"/>
<keyword evidence="4" id="KW-1185">Reference proteome</keyword>
<dbReference type="SUPFAM" id="SSF69318">
    <property type="entry name" value="Integrin alpha N-terminal domain"/>
    <property type="match status" value="2"/>
</dbReference>
<gene>
    <name evidence="3" type="ORF">C7477_1482</name>
</gene>
<comment type="caution">
    <text evidence="3">The sequence shown here is derived from an EMBL/GenBank/DDBJ whole genome shotgun (WGS) entry which is preliminary data.</text>
</comment>
<evidence type="ECO:0000259" key="2">
    <source>
        <dbReference type="Pfam" id="PF16640"/>
    </source>
</evidence>
<protein>
    <submittedName>
        <fullName evidence="3">FG-GAP repeat protein</fullName>
    </submittedName>
</protein>
<evidence type="ECO:0000313" key="4">
    <source>
        <dbReference type="Proteomes" id="UP000247454"/>
    </source>
</evidence>
<dbReference type="Pfam" id="PF16640">
    <property type="entry name" value="Big_3_5"/>
    <property type="match status" value="2"/>
</dbReference>
<dbReference type="Pfam" id="PF01839">
    <property type="entry name" value="FG-GAP"/>
    <property type="match status" value="1"/>
</dbReference>
<dbReference type="Proteomes" id="UP000247454">
    <property type="component" value="Unassembled WGS sequence"/>
</dbReference>
<dbReference type="InterPro" id="IPR032109">
    <property type="entry name" value="Big_3_5"/>
</dbReference>
<evidence type="ECO:0000256" key="1">
    <source>
        <dbReference type="ARBA" id="ARBA00022729"/>
    </source>
</evidence>
<feature type="non-terminal residue" evidence="3">
    <location>
        <position position="1"/>
    </location>
</feature>
<dbReference type="PANTHER" id="PTHR44103">
    <property type="entry name" value="PROPROTEIN CONVERTASE P"/>
    <property type="match status" value="1"/>
</dbReference>
<dbReference type="Pfam" id="PF13517">
    <property type="entry name" value="FG-GAP_3"/>
    <property type="match status" value="4"/>
</dbReference>
<evidence type="ECO:0000313" key="3">
    <source>
        <dbReference type="EMBL" id="PYE84208.1"/>
    </source>
</evidence>
<dbReference type="RefSeq" id="WP_181418476.1">
    <property type="nucleotide sequence ID" value="NZ_QJTF01000048.1"/>
</dbReference>
<organism evidence="3 4">
    <name type="scientific">Phyllobacterium leguminum</name>
    <dbReference type="NCBI Taxonomy" id="314237"/>
    <lineage>
        <taxon>Bacteria</taxon>
        <taxon>Pseudomonadati</taxon>
        <taxon>Pseudomonadota</taxon>
        <taxon>Alphaproteobacteria</taxon>
        <taxon>Hyphomicrobiales</taxon>
        <taxon>Phyllobacteriaceae</taxon>
        <taxon>Phyllobacterium</taxon>
    </lineage>
</organism>
<dbReference type="EMBL" id="QJTF01000048">
    <property type="protein sequence ID" value="PYE84208.1"/>
    <property type="molecule type" value="Genomic_DNA"/>
</dbReference>
<feature type="domain" description="Bacterial Ig-like" evidence="2">
    <location>
        <begin position="201"/>
        <end position="278"/>
    </location>
</feature>
<accession>A0A318T728</accession>